<feature type="compositionally biased region" description="Basic and acidic residues" evidence="6">
    <location>
        <begin position="12"/>
        <end position="23"/>
    </location>
</feature>
<dbReference type="InterPro" id="IPR040892">
    <property type="entry name" value="RPN1_N"/>
</dbReference>
<feature type="compositionally biased region" description="Low complexity" evidence="6">
    <location>
        <begin position="1"/>
        <end position="11"/>
    </location>
</feature>
<keyword evidence="3 5" id="KW-0647">Proteasome</keyword>
<dbReference type="GO" id="GO:0008540">
    <property type="term" value="C:proteasome regulatory particle, base subcomplex"/>
    <property type="evidence" value="ECO:0007669"/>
    <property type="project" value="UniProtKB-UniRule"/>
</dbReference>
<evidence type="ECO:0000256" key="2">
    <source>
        <dbReference type="ARBA" id="ARBA00022737"/>
    </source>
</evidence>
<comment type="similarity">
    <text evidence="1 5">Belongs to the proteasome subunit S2 family.</text>
</comment>
<dbReference type="PIRSF" id="PIRSF015965">
    <property type="entry name" value="26S_Psome_Rpn1"/>
    <property type="match status" value="1"/>
</dbReference>
<dbReference type="Pfam" id="PF18051">
    <property type="entry name" value="RPN1_C"/>
    <property type="match status" value="1"/>
</dbReference>
<dbReference type="InterPro" id="IPR016643">
    <property type="entry name" value="26S_Psome_Rpn1"/>
</dbReference>
<dbReference type="GO" id="GO:0030234">
    <property type="term" value="F:enzyme regulator activity"/>
    <property type="evidence" value="ECO:0007669"/>
    <property type="project" value="UniProtKB-UniRule"/>
</dbReference>
<dbReference type="Pfam" id="PF17781">
    <property type="entry name" value="RPN1_RPN2_N"/>
    <property type="match status" value="1"/>
</dbReference>
<feature type="region of interest" description="Disordered" evidence="6">
    <location>
        <begin position="1"/>
        <end position="40"/>
    </location>
</feature>
<evidence type="ECO:0000256" key="3">
    <source>
        <dbReference type="ARBA" id="ARBA00022942"/>
    </source>
</evidence>
<feature type="compositionally biased region" description="Polar residues" evidence="6">
    <location>
        <begin position="837"/>
        <end position="858"/>
    </location>
</feature>
<feature type="region of interest" description="Disordered" evidence="6">
    <location>
        <begin position="834"/>
        <end position="861"/>
    </location>
</feature>
<dbReference type="Proteomes" id="UP000187455">
    <property type="component" value="Unassembled WGS sequence"/>
</dbReference>
<accession>A0A1R0H1G9</accession>
<dbReference type="EMBL" id="LSSL01001141">
    <property type="protein sequence ID" value="OLY82981.1"/>
    <property type="molecule type" value="Genomic_DNA"/>
</dbReference>
<dbReference type="GO" id="GO:0043161">
    <property type="term" value="P:proteasome-mediated ubiquitin-dependent protein catabolic process"/>
    <property type="evidence" value="ECO:0007669"/>
    <property type="project" value="TreeGrafter"/>
</dbReference>
<dbReference type="GO" id="GO:0005634">
    <property type="term" value="C:nucleus"/>
    <property type="evidence" value="ECO:0007669"/>
    <property type="project" value="TreeGrafter"/>
</dbReference>
<protein>
    <recommendedName>
        <fullName evidence="5">26S proteasome regulatory subunit RPN1</fullName>
    </recommendedName>
</protein>
<evidence type="ECO:0000256" key="4">
    <source>
        <dbReference type="ARBA" id="ARBA00057191"/>
    </source>
</evidence>
<dbReference type="PANTHER" id="PTHR10943">
    <property type="entry name" value="26S PROTEASOME NON-ATPASE REGULATORY SUBUNIT"/>
    <property type="match status" value="1"/>
</dbReference>
<dbReference type="GO" id="GO:0034515">
    <property type="term" value="C:proteasome storage granule"/>
    <property type="evidence" value="ECO:0007669"/>
    <property type="project" value="TreeGrafter"/>
</dbReference>
<organism evidence="9 10">
    <name type="scientific">Smittium mucronatum</name>
    <dbReference type="NCBI Taxonomy" id="133383"/>
    <lineage>
        <taxon>Eukaryota</taxon>
        <taxon>Fungi</taxon>
        <taxon>Fungi incertae sedis</taxon>
        <taxon>Zoopagomycota</taxon>
        <taxon>Kickxellomycotina</taxon>
        <taxon>Harpellomycetes</taxon>
        <taxon>Harpellales</taxon>
        <taxon>Legeriomycetaceae</taxon>
        <taxon>Smittium</taxon>
    </lineage>
</organism>
<feature type="domain" description="RPN1 N-terminal" evidence="7">
    <location>
        <begin position="50"/>
        <end position="343"/>
    </location>
</feature>
<dbReference type="OrthoDB" id="10252509at2759"/>
<dbReference type="FunFam" id="1.25.10.10:FF:000026">
    <property type="entry name" value="26S proteasome non-ATPase regulatory subunit 2"/>
    <property type="match status" value="1"/>
</dbReference>
<feature type="domain" description="26S proteasome non-ATPase regulatory subunit RPN1 C-terminal" evidence="8">
    <location>
        <begin position="884"/>
        <end position="937"/>
    </location>
</feature>
<dbReference type="SUPFAM" id="SSF48371">
    <property type="entry name" value="ARM repeat"/>
    <property type="match status" value="1"/>
</dbReference>
<evidence type="ECO:0000256" key="6">
    <source>
        <dbReference type="SAM" id="MobiDB-lite"/>
    </source>
</evidence>
<evidence type="ECO:0000256" key="5">
    <source>
        <dbReference type="PIRNR" id="PIRNR015965"/>
    </source>
</evidence>
<dbReference type="InterPro" id="IPR016024">
    <property type="entry name" value="ARM-type_fold"/>
</dbReference>
<comment type="caution">
    <text evidence="9">The sequence shown here is derived from an EMBL/GenBank/DDBJ whole genome shotgun (WGS) entry which is preliminary data.</text>
</comment>
<reference evidence="9 10" key="1">
    <citation type="journal article" date="2016" name="Mol. Biol. Evol.">
        <title>Genome-Wide Survey of Gut Fungi (Harpellales) Reveals the First Horizontally Transferred Ubiquitin Gene from a Mosquito Host.</title>
        <authorList>
            <person name="Wang Y."/>
            <person name="White M.M."/>
            <person name="Kvist S."/>
            <person name="Moncalvo J.M."/>
        </authorList>
    </citation>
    <scope>NUCLEOTIDE SEQUENCE [LARGE SCALE GENOMIC DNA]</scope>
    <source>
        <strain evidence="9 10">ALG-7-W6</strain>
    </source>
</reference>
<dbReference type="Gene3D" id="1.25.10.10">
    <property type="entry name" value="Leucine-rich Repeat Variant"/>
    <property type="match status" value="1"/>
</dbReference>
<dbReference type="InterPro" id="IPR002015">
    <property type="entry name" value="Proteasome/cyclosome_rpt"/>
</dbReference>
<dbReference type="GO" id="GO:0042176">
    <property type="term" value="P:regulation of protein catabolic process"/>
    <property type="evidence" value="ECO:0007669"/>
    <property type="project" value="InterPro"/>
</dbReference>
<evidence type="ECO:0000259" key="7">
    <source>
        <dbReference type="Pfam" id="PF17781"/>
    </source>
</evidence>
<dbReference type="PANTHER" id="PTHR10943:SF1">
    <property type="entry name" value="26S PROTEASOME NON-ATPASE REGULATORY SUBUNIT 2"/>
    <property type="match status" value="1"/>
</dbReference>
<keyword evidence="10" id="KW-1185">Reference proteome</keyword>
<dbReference type="Pfam" id="PF01851">
    <property type="entry name" value="PC_rep"/>
    <property type="match status" value="1"/>
</dbReference>
<evidence type="ECO:0000256" key="1">
    <source>
        <dbReference type="ARBA" id="ARBA00005460"/>
    </source>
</evidence>
<evidence type="ECO:0000313" key="10">
    <source>
        <dbReference type="Proteomes" id="UP000187455"/>
    </source>
</evidence>
<keyword evidence="2" id="KW-0677">Repeat</keyword>
<dbReference type="InterPro" id="IPR041433">
    <property type="entry name" value="RPN1_C"/>
</dbReference>
<dbReference type="AlphaFoldDB" id="A0A1R0H1G9"/>
<evidence type="ECO:0000259" key="8">
    <source>
        <dbReference type="Pfam" id="PF18051"/>
    </source>
</evidence>
<sequence>MVDLQKQSSAADKSDKKDSDSISKLKNGKNSKDNNADEISEEDQKIIDELDMLVERLKDVDFSLHRPALEQIRVLIRSSSGTMTSVPKPLKYLKSHYSNLKDIYGSWSSSPDKEAFADILSLLGMAYDTEGTFDCLKYRFEAGISEDEIFNWGHEHLAMEIGNVTFGSEYSFEKIEKLCTILVKFFFQHNAESDAVDLLQQINSIEHIIEAVDKNTYERTCRYLIACSPLIAPPNNKSFLEVARILYSKFGSPSQCLEISLKLNRPDYIEEDFKNAKTRREKIQLAFMLSQQQIYMPELAEEDPLILESMDNSKLSQRFLDMANQLNLMDPKVPEDIYKSNLENSRFAGPTIDSAKQNLASTFVNAFVNAGFGIDKLMTSEDDGNAWVYKNRDSGMLSASASIGMITLWDVEKGLGLIDKYLYTSDTYIKAGAILGIGILTSSVTDDTDSAKALLSEYLEDPNLSSKLKSAALSGLGISYAGSQRDDIVEILSPFISDTDISTDLASIASLSAGMVCIGSCNGDIASSILQAIMERSESELDKPFSRYMILGLALLYFGRPDDTDATLETLKAIDYHPIGEQASVLIQICSYAGSGDVLQIQKLLEICGAHPSSQESEDNKDDSRDSSDESEENSALPKEKLHQMFAVLGISMISMAEPVGAEMAYRSFSHLMHYGEPGVKRAVPLAIGLLYVSNPTVTVLETLSKYSHDSDPEIACNAILAMGYAGAGTNNARLAQMLRQLASYYYKSPDCLFMVRIAQGLVHMAKGTMTLSPLHFDRSIVSPMALASLIIPLITCTSPKKQSLLGSCHYMLYYLVRAMSTRQMTTFMLSSDIRNDSSNKSSSDVPESSGDNQNDSSAIDEDVEDKLVPISVSVRVGQSVEAVGQAGKPKTLSGFQTHTTPVLLSHGERAELATEEYLTTSSIMERFVILYKNPDFE</sequence>
<dbReference type="InterPro" id="IPR011989">
    <property type="entry name" value="ARM-like"/>
</dbReference>
<gene>
    <name evidence="9" type="ORF">AYI68_g2891</name>
</gene>
<proteinExistence type="inferred from homology"/>
<dbReference type="STRING" id="133383.A0A1R0H1G9"/>
<name>A0A1R0H1G9_9FUNG</name>
<evidence type="ECO:0000313" key="9">
    <source>
        <dbReference type="EMBL" id="OLY82981.1"/>
    </source>
</evidence>
<feature type="region of interest" description="Disordered" evidence="6">
    <location>
        <begin position="612"/>
        <end position="637"/>
    </location>
</feature>
<comment type="function">
    <text evidence="4 5">Acts as a regulatory subunit of the 26 proteasome which is involved in the ATP-dependent degradation of ubiquitinated proteins.</text>
</comment>